<evidence type="ECO:0000313" key="3">
    <source>
        <dbReference type="Proteomes" id="UP001469553"/>
    </source>
</evidence>
<name>A0ABV0XJU8_9TELE</name>
<gene>
    <name evidence="2" type="ORF">AMECASPLE_033291</name>
</gene>
<dbReference type="Proteomes" id="UP001469553">
    <property type="component" value="Unassembled WGS sequence"/>
</dbReference>
<protein>
    <submittedName>
        <fullName evidence="2">Uncharacterized protein</fullName>
    </submittedName>
</protein>
<sequence length="89" mass="9572">MGQPANLVQVSACFHWSARGGVHPGQVIHPSQGTTETHRQPESLERTNACRGRTCMQDSFKKTPGQDLTPGPSCCKATVLTTAPICNPR</sequence>
<reference evidence="2 3" key="1">
    <citation type="submission" date="2021-06" db="EMBL/GenBank/DDBJ databases">
        <authorList>
            <person name="Palmer J.M."/>
        </authorList>
    </citation>
    <scope>NUCLEOTIDE SEQUENCE [LARGE SCALE GENOMIC DNA]</scope>
    <source>
        <strain evidence="2 3">AS_MEX2019</strain>
        <tissue evidence="2">Muscle</tissue>
    </source>
</reference>
<feature type="compositionally biased region" description="Basic and acidic residues" evidence="1">
    <location>
        <begin position="36"/>
        <end position="45"/>
    </location>
</feature>
<proteinExistence type="predicted"/>
<accession>A0ABV0XJU8</accession>
<comment type="caution">
    <text evidence="2">The sequence shown here is derived from an EMBL/GenBank/DDBJ whole genome shotgun (WGS) entry which is preliminary data.</text>
</comment>
<feature type="region of interest" description="Disordered" evidence="1">
    <location>
        <begin position="24"/>
        <end position="46"/>
    </location>
</feature>
<organism evidence="2 3">
    <name type="scientific">Ameca splendens</name>
    <dbReference type="NCBI Taxonomy" id="208324"/>
    <lineage>
        <taxon>Eukaryota</taxon>
        <taxon>Metazoa</taxon>
        <taxon>Chordata</taxon>
        <taxon>Craniata</taxon>
        <taxon>Vertebrata</taxon>
        <taxon>Euteleostomi</taxon>
        <taxon>Actinopterygii</taxon>
        <taxon>Neopterygii</taxon>
        <taxon>Teleostei</taxon>
        <taxon>Neoteleostei</taxon>
        <taxon>Acanthomorphata</taxon>
        <taxon>Ovalentaria</taxon>
        <taxon>Atherinomorphae</taxon>
        <taxon>Cyprinodontiformes</taxon>
        <taxon>Goodeidae</taxon>
        <taxon>Ameca</taxon>
    </lineage>
</organism>
<keyword evidence="3" id="KW-1185">Reference proteome</keyword>
<dbReference type="EMBL" id="JAHRIP010004491">
    <property type="protein sequence ID" value="MEQ2281712.1"/>
    <property type="molecule type" value="Genomic_DNA"/>
</dbReference>
<evidence type="ECO:0000256" key="1">
    <source>
        <dbReference type="SAM" id="MobiDB-lite"/>
    </source>
</evidence>
<evidence type="ECO:0000313" key="2">
    <source>
        <dbReference type="EMBL" id="MEQ2281712.1"/>
    </source>
</evidence>